<dbReference type="Pfam" id="PF00046">
    <property type="entry name" value="Homeodomain"/>
    <property type="match status" value="1"/>
</dbReference>
<dbReference type="SUPFAM" id="SSF46689">
    <property type="entry name" value="Homeodomain-like"/>
    <property type="match status" value="1"/>
</dbReference>
<dbReference type="Proteomes" id="UP000825935">
    <property type="component" value="Chromosome 18"/>
</dbReference>
<dbReference type="Pfam" id="PF25797">
    <property type="entry name" value="PDF2_C"/>
    <property type="match status" value="1"/>
</dbReference>
<dbReference type="InterPro" id="IPR023393">
    <property type="entry name" value="START-like_dom_sf"/>
</dbReference>
<evidence type="ECO:0000256" key="8">
    <source>
        <dbReference type="ARBA" id="ARBA00023242"/>
    </source>
</evidence>
<dbReference type="GO" id="GO:0003677">
    <property type="term" value="F:DNA binding"/>
    <property type="evidence" value="ECO:0007669"/>
    <property type="project" value="UniProtKB-UniRule"/>
</dbReference>
<dbReference type="InterPro" id="IPR017970">
    <property type="entry name" value="Homeobox_CS"/>
</dbReference>
<dbReference type="Pfam" id="PF01852">
    <property type="entry name" value="START"/>
    <property type="match status" value="1"/>
</dbReference>
<reference evidence="15" key="1">
    <citation type="submission" date="2021-08" db="EMBL/GenBank/DDBJ databases">
        <title>WGS assembly of Ceratopteris richardii.</title>
        <authorList>
            <person name="Marchant D.B."/>
            <person name="Chen G."/>
            <person name="Jenkins J."/>
            <person name="Shu S."/>
            <person name="Leebens-Mack J."/>
            <person name="Grimwood J."/>
            <person name="Schmutz J."/>
            <person name="Soltis P."/>
            <person name="Soltis D."/>
            <person name="Chen Z.-H."/>
        </authorList>
    </citation>
    <scope>NUCLEOTIDE SEQUENCE</scope>
    <source>
        <strain evidence="15">Whitten #5841</strain>
        <tissue evidence="15">Leaf</tissue>
    </source>
</reference>
<comment type="subcellular location">
    <subcellularLocation>
        <location evidence="1 9 10">Nucleus</location>
    </subcellularLocation>
</comment>
<evidence type="ECO:0000259" key="14">
    <source>
        <dbReference type="PROSITE" id="PS50848"/>
    </source>
</evidence>
<keyword evidence="8 9" id="KW-0539">Nucleus</keyword>
<dbReference type="PROSITE" id="PS50071">
    <property type="entry name" value="HOMEOBOX_2"/>
    <property type="match status" value="1"/>
</dbReference>
<dbReference type="SMART" id="SM00234">
    <property type="entry name" value="START"/>
    <property type="match status" value="1"/>
</dbReference>
<dbReference type="InterPro" id="IPR042160">
    <property type="entry name" value="HD-Zip_IV"/>
</dbReference>
<dbReference type="OMA" id="QCPHPDD"/>
<keyword evidence="5 9" id="KW-0238">DNA-binding</keyword>
<evidence type="ECO:0000256" key="7">
    <source>
        <dbReference type="ARBA" id="ARBA00023163"/>
    </source>
</evidence>
<evidence type="ECO:0000256" key="3">
    <source>
        <dbReference type="ARBA" id="ARBA00023015"/>
    </source>
</evidence>
<dbReference type="PROSITE" id="PS50848">
    <property type="entry name" value="START"/>
    <property type="match status" value="1"/>
</dbReference>
<evidence type="ECO:0000256" key="2">
    <source>
        <dbReference type="ARBA" id="ARBA00006789"/>
    </source>
</evidence>
<dbReference type="FunFam" id="1.10.10.60:FF:000229">
    <property type="entry name" value="Homeobox-leucine zipper protein HDG1"/>
    <property type="match status" value="1"/>
</dbReference>
<dbReference type="PANTHER" id="PTHR45654:SF77">
    <property type="entry name" value="HOMEOBOX-LEUCINE ZIPPER PROTEIN MERISTEM L1"/>
    <property type="match status" value="1"/>
</dbReference>
<dbReference type="Gene3D" id="1.10.10.60">
    <property type="entry name" value="Homeodomain-like"/>
    <property type="match status" value="1"/>
</dbReference>
<comment type="caution">
    <text evidence="15">The sequence shown here is derived from an EMBL/GenBank/DDBJ whole genome shotgun (WGS) entry which is preliminary data.</text>
</comment>
<dbReference type="GO" id="GO:0005634">
    <property type="term" value="C:nucleus"/>
    <property type="evidence" value="ECO:0007669"/>
    <property type="project" value="UniProtKB-SubCell"/>
</dbReference>
<dbReference type="OrthoDB" id="6159439at2759"/>
<dbReference type="EMBL" id="CM035423">
    <property type="protein sequence ID" value="KAH7366501.1"/>
    <property type="molecule type" value="Genomic_DNA"/>
</dbReference>
<organism evidence="15 16">
    <name type="scientific">Ceratopteris richardii</name>
    <name type="common">Triangle waterfern</name>
    <dbReference type="NCBI Taxonomy" id="49495"/>
    <lineage>
        <taxon>Eukaryota</taxon>
        <taxon>Viridiplantae</taxon>
        <taxon>Streptophyta</taxon>
        <taxon>Embryophyta</taxon>
        <taxon>Tracheophyta</taxon>
        <taxon>Polypodiopsida</taxon>
        <taxon>Polypodiidae</taxon>
        <taxon>Polypodiales</taxon>
        <taxon>Pteridineae</taxon>
        <taxon>Pteridaceae</taxon>
        <taxon>Parkerioideae</taxon>
        <taxon>Ceratopteris</taxon>
    </lineage>
</organism>
<feature type="compositionally biased region" description="Basic and acidic residues" evidence="12">
    <location>
        <begin position="82"/>
        <end position="92"/>
    </location>
</feature>
<gene>
    <name evidence="15" type="ORF">KP509_18G081400</name>
</gene>
<dbReference type="SUPFAM" id="SSF55961">
    <property type="entry name" value="Bet v1-like"/>
    <property type="match status" value="2"/>
</dbReference>
<feature type="DNA-binding region" description="Homeobox" evidence="9">
    <location>
        <begin position="113"/>
        <end position="172"/>
    </location>
</feature>
<feature type="coiled-coil region" evidence="11">
    <location>
        <begin position="212"/>
        <end position="239"/>
    </location>
</feature>
<comment type="similarity">
    <text evidence="2">Belongs to the HD-ZIP homeobox family. Class IV subfamily.</text>
</comment>
<name>A0A8T2SR96_CERRI</name>
<dbReference type="GO" id="GO:0000981">
    <property type="term" value="F:DNA-binding transcription factor activity, RNA polymerase II-specific"/>
    <property type="evidence" value="ECO:0007669"/>
    <property type="project" value="InterPro"/>
</dbReference>
<evidence type="ECO:0000313" key="15">
    <source>
        <dbReference type="EMBL" id="KAH7366501.1"/>
    </source>
</evidence>
<dbReference type="CDD" id="cd08875">
    <property type="entry name" value="START_ArGLABRA2_like"/>
    <property type="match status" value="1"/>
</dbReference>
<dbReference type="Gene3D" id="3.30.530.20">
    <property type="match status" value="1"/>
</dbReference>
<accession>A0A8T2SR96</accession>
<proteinExistence type="inferred from homology"/>
<keyword evidence="6 9" id="KW-0371">Homeobox</keyword>
<keyword evidence="3" id="KW-0805">Transcription regulation</keyword>
<evidence type="ECO:0000256" key="12">
    <source>
        <dbReference type="SAM" id="MobiDB-lite"/>
    </source>
</evidence>
<dbReference type="PANTHER" id="PTHR45654">
    <property type="entry name" value="HOMEOBOX-LEUCINE ZIPPER PROTEIN MERISTEM L1"/>
    <property type="match status" value="1"/>
</dbReference>
<evidence type="ECO:0000256" key="1">
    <source>
        <dbReference type="ARBA" id="ARBA00004123"/>
    </source>
</evidence>
<keyword evidence="4 11" id="KW-0175">Coiled coil</keyword>
<dbReference type="InterPro" id="IPR057993">
    <property type="entry name" value="HD-Zip_IV_C"/>
</dbReference>
<dbReference type="InterPro" id="IPR009057">
    <property type="entry name" value="Homeodomain-like_sf"/>
</dbReference>
<feature type="domain" description="Homeobox" evidence="13">
    <location>
        <begin position="111"/>
        <end position="171"/>
    </location>
</feature>
<feature type="region of interest" description="Disordered" evidence="12">
    <location>
        <begin position="82"/>
        <end position="117"/>
    </location>
</feature>
<feature type="domain" description="START" evidence="14">
    <location>
        <begin position="296"/>
        <end position="526"/>
    </location>
</feature>
<evidence type="ECO:0000313" key="16">
    <source>
        <dbReference type="Proteomes" id="UP000825935"/>
    </source>
</evidence>
<evidence type="ECO:0000256" key="10">
    <source>
        <dbReference type="RuleBase" id="RU000682"/>
    </source>
</evidence>
<evidence type="ECO:0000256" key="6">
    <source>
        <dbReference type="ARBA" id="ARBA00023155"/>
    </source>
</evidence>
<dbReference type="GO" id="GO:0008289">
    <property type="term" value="F:lipid binding"/>
    <property type="evidence" value="ECO:0007669"/>
    <property type="project" value="InterPro"/>
</dbReference>
<keyword evidence="7" id="KW-0804">Transcription</keyword>
<evidence type="ECO:0000256" key="9">
    <source>
        <dbReference type="PROSITE-ProRule" id="PRU00108"/>
    </source>
</evidence>
<evidence type="ECO:0000256" key="11">
    <source>
        <dbReference type="SAM" id="Coils"/>
    </source>
</evidence>
<dbReference type="AlphaFoldDB" id="A0A8T2SR96"/>
<evidence type="ECO:0000256" key="4">
    <source>
        <dbReference type="ARBA" id="ARBA00023054"/>
    </source>
</evidence>
<keyword evidence="16" id="KW-1185">Reference proteome</keyword>
<evidence type="ECO:0000256" key="5">
    <source>
        <dbReference type="ARBA" id="ARBA00023125"/>
    </source>
</evidence>
<dbReference type="PROSITE" id="PS00027">
    <property type="entry name" value="HOMEOBOX_1"/>
    <property type="match status" value="1"/>
</dbReference>
<sequence>MMSAGETVALQGNSFGIGGGFGGLGNMMQGVMLPPAFMSSLPSMPFHNDNTFSTSAVSLAPSSDAEEKIPDCHMGENELLAKHKEDESDSKSSSDNLEGVSGEDNEGADIIPSKKRYHRHTLRQIQEMERFFKECPHPDEKQRQELSRELNLSPRQIKFWFQNKRTKLKVHHERQDNGVLRAENEKLKLENFALRDAVRNVSCPSCGGPATLAEMSYDEQQLRIENMRLREEIDRISAMAAKYIGRQIPPMPMSSACPSAASSGTVDMMHRFLPVLPSASEMTSVPDFPLQSFPLSDVEKPLVMELAVASMEELYQVAEAGEPLWIMGSNGVEVIQHDIYLHRFPRGIGPTPAGLRSETSRYTGLVPMNPSSLVEALMDMNQWAEMFPAMVSRVQTVEVLSIGIAGTYDGAIQLMFAEFHVPSPLVPTRESYFLRYSKRVDHTWVVVDVSIDSLHGNMSLRCRRRPSGCIIEEMSSGYSKVTWVEHIEADPRGVHGIFQHYVNSGLAYGAVRWICSLQRHCERMAAVLANNVPFGEMNVFPGAEGRSGMLKLAERMTNSFCGGVSASKAHTWVTLAGNSGADDIQVLIRKSMNDPGRPPGIVLSAATSLWLSLPPLRVFNFLRNERFRTQWDILSNSGVVEVFHVAKGQVAGNSVSLLRVNPTNSTSNNMLILQECCTDESCSLVVYAPVDLTAMSTVLKGGDPDAVALLPSGFAVLPDGSQSGSSVNVGGARLKEVVSGGSLLTVTFQILVDHVPTARLSLGSVAKVNNLISNTVVYIKEALSKLSEDAVV</sequence>
<dbReference type="CDD" id="cd00086">
    <property type="entry name" value="homeodomain"/>
    <property type="match status" value="1"/>
</dbReference>
<dbReference type="InterPro" id="IPR002913">
    <property type="entry name" value="START_lipid-bd_dom"/>
</dbReference>
<evidence type="ECO:0000259" key="13">
    <source>
        <dbReference type="PROSITE" id="PS50071"/>
    </source>
</evidence>
<dbReference type="SMART" id="SM00389">
    <property type="entry name" value="HOX"/>
    <property type="match status" value="1"/>
</dbReference>
<dbReference type="InterPro" id="IPR001356">
    <property type="entry name" value="HD"/>
</dbReference>
<protein>
    <submittedName>
        <fullName evidence="15">Uncharacterized protein</fullName>
    </submittedName>
</protein>